<dbReference type="SUPFAM" id="SSF55048">
    <property type="entry name" value="Probable ACP-binding domain of malonyl-CoA ACP transacylase"/>
    <property type="match status" value="1"/>
</dbReference>
<keyword evidence="4" id="KW-0560">Oxidoreductase</keyword>
<dbReference type="SMART" id="SM00823">
    <property type="entry name" value="PKS_PP"/>
    <property type="match status" value="1"/>
</dbReference>
<dbReference type="InterPro" id="IPR042104">
    <property type="entry name" value="PKS_dehydratase_sf"/>
</dbReference>
<evidence type="ECO:0000256" key="2">
    <source>
        <dbReference type="ARBA" id="ARBA00022553"/>
    </source>
</evidence>
<dbReference type="Pfam" id="PF14765">
    <property type="entry name" value="PS-DH"/>
    <property type="match status" value="1"/>
</dbReference>
<feature type="domain" description="Carrier" evidence="7">
    <location>
        <begin position="2269"/>
        <end position="2346"/>
    </location>
</feature>
<name>A0A090MFS5_9HYPO</name>
<dbReference type="InterPro" id="IPR002364">
    <property type="entry name" value="Quin_OxRdtase/zeta-crystal_CS"/>
</dbReference>
<dbReference type="PROSITE" id="PS00606">
    <property type="entry name" value="KS3_1"/>
    <property type="match status" value="1"/>
</dbReference>
<dbReference type="Pfam" id="PF13602">
    <property type="entry name" value="ADH_zinc_N_2"/>
    <property type="match status" value="1"/>
</dbReference>
<gene>
    <name evidence="10" type="ORF">BN850_0056650</name>
</gene>
<dbReference type="PROSITE" id="PS52004">
    <property type="entry name" value="KS3_2"/>
    <property type="match status" value="1"/>
</dbReference>
<dbReference type="InterPro" id="IPR049551">
    <property type="entry name" value="PKS_DH_C"/>
</dbReference>
<dbReference type="GO" id="GO:1901336">
    <property type="term" value="P:lactone biosynthetic process"/>
    <property type="evidence" value="ECO:0007669"/>
    <property type="project" value="UniProtKB-ARBA"/>
</dbReference>
<dbReference type="InterPro" id="IPR009081">
    <property type="entry name" value="PP-bd_ACP"/>
</dbReference>
<dbReference type="Pfam" id="PF16197">
    <property type="entry name" value="KAsynt_C_assoc"/>
    <property type="match status" value="1"/>
</dbReference>
<dbReference type="InterPro" id="IPR032821">
    <property type="entry name" value="PKS_assoc"/>
</dbReference>
<dbReference type="InterPro" id="IPR006162">
    <property type="entry name" value="Ppantetheine_attach_site"/>
</dbReference>
<dbReference type="Gene3D" id="3.40.50.720">
    <property type="entry name" value="NAD(P)-binding Rossmann-like Domain"/>
    <property type="match status" value="1"/>
</dbReference>
<dbReference type="InterPro" id="IPR018201">
    <property type="entry name" value="Ketoacyl_synth_AS"/>
</dbReference>
<feature type="domain" description="Ketosynthase family 3 (KS3)" evidence="8">
    <location>
        <begin position="9"/>
        <end position="433"/>
    </location>
</feature>
<dbReference type="InterPro" id="IPR056501">
    <property type="entry name" value="NAD-bd_HRPKS_sdrA"/>
</dbReference>
<dbReference type="InterPro" id="IPR014031">
    <property type="entry name" value="Ketoacyl_synth_C"/>
</dbReference>
<dbReference type="SUPFAM" id="SSF47336">
    <property type="entry name" value="ACP-like"/>
    <property type="match status" value="1"/>
</dbReference>
<dbReference type="InterPro" id="IPR049900">
    <property type="entry name" value="PKS_mFAS_DH"/>
</dbReference>
<proteinExistence type="predicted"/>
<evidence type="ECO:0000256" key="6">
    <source>
        <dbReference type="PROSITE-ProRule" id="PRU01363"/>
    </source>
</evidence>
<feature type="region of interest" description="N-terminal hotdog fold" evidence="6">
    <location>
        <begin position="923"/>
        <end position="1058"/>
    </location>
</feature>
<dbReference type="CDD" id="cd00833">
    <property type="entry name" value="PKS"/>
    <property type="match status" value="1"/>
</dbReference>
<dbReference type="PROSITE" id="PS50075">
    <property type="entry name" value="CARRIER"/>
    <property type="match status" value="1"/>
</dbReference>
<dbReference type="FunFam" id="3.40.50.720:FF:000209">
    <property type="entry name" value="Polyketide synthase Pks12"/>
    <property type="match status" value="1"/>
</dbReference>
<feature type="region of interest" description="C-terminal hotdog fold" evidence="6">
    <location>
        <begin position="1086"/>
        <end position="1242"/>
    </location>
</feature>
<dbReference type="InterPro" id="IPR036736">
    <property type="entry name" value="ACP-like_sf"/>
</dbReference>
<dbReference type="Pfam" id="PF08240">
    <property type="entry name" value="ADH_N"/>
    <property type="match status" value="1"/>
</dbReference>
<dbReference type="InterPro" id="IPR036291">
    <property type="entry name" value="NAD(P)-bd_dom_sf"/>
</dbReference>
<dbReference type="Pfam" id="PF23297">
    <property type="entry name" value="ACP_SdgA_C"/>
    <property type="match status" value="1"/>
</dbReference>
<dbReference type="PROSITE" id="PS51257">
    <property type="entry name" value="PROKAR_LIPOPROTEIN"/>
    <property type="match status" value="1"/>
</dbReference>
<dbReference type="InterPro" id="IPR020807">
    <property type="entry name" value="PKS_DH"/>
</dbReference>
<dbReference type="SUPFAM" id="SSF51735">
    <property type="entry name" value="NAD(P)-binding Rossmann-fold domains"/>
    <property type="match status" value="2"/>
</dbReference>
<comment type="caution">
    <text evidence="10">The sequence shown here is derived from an EMBL/GenBank/DDBJ whole genome shotgun (WGS) entry which is preliminary data.</text>
</comment>
<keyword evidence="2" id="KW-0597">Phosphoprotein</keyword>
<dbReference type="InterPro" id="IPR050091">
    <property type="entry name" value="PKS_NRPS_Biosynth_Enz"/>
</dbReference>
<dbReference type="InterPro" id="IPR016036">
    <property type="entry name" value="Malonyl_transacylase_ACP-bd"/>
</dbReference>
<evidence type="ECO:0000259" key="9">
    <source>
        <dbReference type="PROSITE" id="PS52019"/>
    </source>
</evidence>
<evidence type="ECO:0000259" key="8">
    <source>
        <dbReference type="PROSITE" id="PS52004"/>
    </source>
</evidence>
<dbReference type="InterPro" id="IPR016035">
    <property type="entry name" value="Acyl_Trfase/lysoPLipase"/>
</dbReference>
<feature type="active site" description="Proton acceptor; for dehydratase activity" evidence="6">
    <location>
        <position position="955"/>
    </location>
</feature>
<keyword evidence="3" id="KW-0808">Transferase</keyword>
<accession>A0A090MFS5</accession>
<dbReference type="PANTHER" id="PTHR43775:SF29">
    <property type="entry name" value="ASPERFURANONE POLYKETIDE SYNTHASE AFOG-RELATED"/>
    <property type="match status" value="1"/>
</dbReference>
<dbReference type="SUPFAM" id="SSF53901">
    <property type="entry name" value="Thiolase-like"/>
    <property type="match status" value="1"/>
</dbReference>
<dbReference type="InterPro" id="IPR049552">
    <property type="entry name" value="PKS_DH_N"/>
</dbReference>
<dbReference type="SUPFAM" id="SSF52151">
    <property type="entry name" value="FabD/lysophospholipase-like"/>
    <property type="match status" value="1"/>
</dbReference>
<dbReference type="Gene3D" id="3.40.47.10">
    <property type="match status" value="1"/>
</dbReference>
<dbReference type="PROSITE" id="PS52019">
    <property type="entry name" value="PKS_MFAS_DH"/>
    <property type="match status" value="1"/>
</dbReference>
<dbReference type="SUPFAM" id="SSF50129">
    <property type="entry name" value="GroES-like"/>
    <property type="match status" value="1"/>
</dbReference>
<evidence type="ECO:0000256" key="5">
    <source>
        <dbReference type="ARBA" id="ARBA00023268"/>
    </source>
</evidence>
<dbReference type="InterPro" id="IPR057326">
    <property type="entry name" value="KR_dom"/>
</dbReference>
<dbReference type="PROSITE" id="PS01162">
    <property type="entry name" value="QOR_ZETA_CRYSTAL"/>
    <property type="match status" value="1"/>
</dbReference>
<dbReference type="SMART" id="SM00822">
    <property type="entry name" value="PKS_KR"/>
    <property type="match status" value="1"/>
</dbReference>
<dbReference type="InterPro" id="IPR011032">
    <property type="entry name" value="GroES-like_sf"/>
</dbReference>
<evidence type="ECO:0000313" key="10">
    <source>
        <dbReference type="EMBL" id="CEG04510.1"/>
    </source>
</evidence>
<dbReference type="GO" id="GO:0004315">
    <property type="term" value="F:3-oxoacyl-[acyl-carrier-protein] synthase activity"/>
    <property type="evidence" value="ECO:0007669"/>
    <property type="project" value="InterPro"/>
</dbReference>
<dbReference type="InterPro" id="IPR013968">
    <property type="entry name" value="PKS_KR"/>
</dbReference>
<dbReference type="InterPro" id="IPR013154">
    <property type="entry name" value="ADH-like_N"/>
</dbReference>
<dbReference type="GO" id="GO:0006633">
    <property type="term" value="P:fatty acid biosynthetic process"/>
    <property type="evidence" value="ECO:0007669"/>
    <property type="project" value="InterPro"/>
</dbReference>
<keyword evidence="1" id="KW-0596">Phosphopantetheine</keyword>
<dbReference type="SMART" id="SM00825">
    <property type="entry name" value="PKS_KS"/>
    <property type="match status" value="1"/>
</dbReference>
<dbReference type="PROSITE" id="PS00012">
    <property type="entry name" value="PHOSPHOPANTETHEINE"/>
    <property type="match status" value="1"/>
</dbReference>
<dbReference type="InterPro" id="IPR001227">
    <property type="entry name" value="Ac_transferase_dom_sf"/>
</dbReference>
<dbReference type="CDD" id="cd05195">
    <property type="entry name" value="enoyl_red"/>
    <property type="match status" value="1"/>
</dbReference>
<dbReference type="Gene3D" id="3.40.366.10">
    <property type="entry name" value="Malonyl-Coenzyme A Acyl Carrier Protein, domain 2"/>
    <property type="match status" value="1"/>
</dbReference>
<dbReference type="EMBL" id="CBMI010001338">
    <property type="protein sequence ID" value="CEG04510.1"/>
    <property type="molecule type" value="Genomic_DNA"/>
</dbReference>
<dbReference type="SMART" id="SM00826">
    <property type="entry name" value="PKS_DH"/>
    <property type="match status" value="1"/>
</dbReference>
<evidence type="ECO:0000256" key="1">
    <source>
        <dbReference type="ARBA" id="ARBA00022450"/>
    </source>
</evidence>
<dbReference type="SMART" id="SM00829">
    <property type="entry name" value="PKS_ER"/>
    <property type="match status" value="1"/>
</dbReference>
<evidence type="ECO:0000259" key="7">
    <source>
        <dbReference type="PROSITE" id="PS50075"/>
    </source>
</evidence>
<dbReference type="Pfam" id="PF21089">
    <property type="entry name" value="PKS_DH_N"/>
    <property type="match status" value="1"/>
</dbReference>
<dbReference type="Gene3D" id="1.10.1200.10">
    <property type="entry name" value="ACP-like"/>
    <property type="match status" value="1"/>
</dbReference>
<dbReference type="Pfam" id="PF02801">
    <property type="entry name" value="Ketoacyl-synt_C"/>
    <property type="match status" value="1"/>
</dbReference>
<dbReference type="Pfam" id="PF08659">
    <property type="entry name" value="KR"/>
    <property type="match status" value="1"/>
</dbReference>
<evidence type="ECO:0000256" key="3">
    <source>
        <dbReference type="ARBA" id="ARBA00022679"/>
    </source>
</evidence>
<dbReference type="Gene3D" id="3.10.129.110">
    <property type="entry name" value="Polyketide synthase dehydratase"/>
    <property type="match status" value="1"/>
</dbReference>
<dbReference type="GO" id="GO:0008270">
    <property type="term" value="F:zinc ion binding"/>
    <property type="evidence" value="ECO:0007669"/>
    <property type="project" value="InterPro"/>
</dbReference>
<dbReference type="InterPro" id="IPR020843">
    <property type="entry name" value="ER"/>
</dbReference>
<keyword evidence="5" id="KW-0511">Multifunctional enzyme</keyword>
<dbReference type="GO" id="GO:0004312">
    <property type="term" value="F:fatty acid synthase activity"/>
    <property type="evidence" value="ECO:0007669"/>
    <property type="project" value="TreeGrafter"/>
</dbReference>
<dbReference type="Pfam" id="PF00698">
    <property type="entry name" value="Acyl_transf_1"/>
    <property type="match status" value="1"/>
</dbReference>
<dbReference type="Gene3D" id="3.90.180.10">
    <property type="entry name" value="Medium-chain alcohol dehydrogenases, catalytic domain"/>
    <property type="match status" value="1"/>
</dbReference>
<dbReference type="SMART" id="SM00827">
    <property type="entry name" value="PKS_AT"/>
    <property type="match status" value="1"/>
</dbReference>
<dbReference type="GO" id="GO:0030639">
    <property type="term" value="P:polyketide biosynthetic process"/>
    <property type="evidence" value="ECO:0007669"/>
    <property type="project" value="UniProtKB-ARBA"/>
</dbReference>
<dbReference type="Pfam" id="PF23114">
    <property type="entry name" value="NAD-bd_HRPKS_sdrA"/>
    <property type="match status" value="1"/>
</dbReference>
<dbReference type="Pfam" id="PF00109">
    <property type="entry name" value="ketoacyl-synt"/>
    <property type="match status" value="1"/>
</dbReference>
<feature type="domain" description="PKS/mFAS DH" evidence="9">
    <location>
        <begin position="923"/>
        <end position="1242"/>
    </location>
</feature>
<dbReference type="InterPro" id="IPR014043">
    <property type="entry name" value="Acyl_transferase_dom"/>
</dbReference>
<evidence type="ECO:0000256" key="4">
    <source>
        <dbReference type="ARBA" id="ARBA00023002"/>
    </source>
</evidence>
<organism evidence="10">
    <name type="scientific">Fusarium clavum</name>
    <dbReference type="NCBI Taxonomy" id="2594811"/>
    <lineage>
        <taxon>Eukaryota</taxon>
        <taxon>Fungi</taxon>
        <taxon>Dikarya</taxon>
        <taxon>Ascomycota</taxon>
        <taxon>Pezizomycotina</taxon>
        <taxon>Sordariomycetes</taxon>
        <taxon>Hypocreomycetidae</taxon>
        <taxon>Hypocreales</taxon>
        <taxon>Nectriaceae</taxon>
        <taxon>Fusarium</taxon>
        <taxon>Fusarium incarnatum-equiseti species complex</taxon>
    </lineage>
</organism>
<dbReference type="InterPro" id="IPR020841">
    <property type="entry name" value="PKS_Beta-ketoAc_synthase_dom"/>
</dbReference>
<dbReference type="PANTHER" id="PTHR43775">
    <property type="entry name" value="FATTY ACID SYNTHASE"/>
    <property type="match status" value="1"/>
</dbReference>
<dbReference type="GO" id="GO:0016491">
    <property type="term" value="F:oxidoreductase activity"/>
    <property type="evidence" value="ECO:0007669"/>
    <property type="project" value="UniProtKB-KW"/>
</dbReference>
<sequence>MSFENKQVPGPVAIVGLACRFPGDATSPSKFWDLLKNGNDAYSETTDRYNAQAFYHPNSKRQNVLPVTGGHFLKQDPHVFDAAFFNITAAEAISLDPKQRIALEVAYEAFENAGKPLKQVAGTTTACFVGSSMSDYRDAVVRDFAHNPKYHVLGTCEEMIANRISHFFDIHGPSATVHTACSSSLVAIHLACQSLLSGDAEMALAGGVGMILTPDGTMQLNNLGFLNPEGHSRSFDQDAGGYGRGEGCGILVLKKLDKALEDGDNIRAVIRASGVNSDGWTQGVTMPSSEAQAALIKHVYETRGLDYGATQYVEAHGTGTKAGDPVETGAIHRTIGQGASKTRKLWVGSLKPNIGHLEAAAGVASVIKGVLAMENSLIPPNIHFTTPNPEIPLEEWNMAVPTKLTPWPAARTKRMSVSGFGMGGTNGHVVLEAFNSGPKSILYNGAQYQPVHSGKRLFTFSSHDQAGLDRVSKSLVDHLDSLGPAGARPEYLADLGHSLAVSKSGLSWKTAHMAESLAELREKLATPQSEFAVREPRIQPKIGFVFTGQGAQWARMGVEMLHRPVFKDSVQRSTDYLQDLGCEWTPIVELSRAQKESRLSLPEISQPICTVLQIALVDELRSWGIAPASVVGHSSGEIAAAYCIEALSHKDAIAVAYFRGKFSSSLNHLKGGMMAVGCSRADAETFIDDSNLQGGQVTVACVNSPSNVTLSGAVAPLEELRAVLEKRGIFARRLRVEVAYHSAHMNSVFADYTESITDIEPQSSPSHQPIMISSVTSHQVDPALLGSYYWGRNLISPVLFSDTIKEMVSPAGGNGQRSVNVLVEIGPHGALGGPIEQILSHVDIENVGYKSMLTRGQNALETSLDLASTLFLQGIPIDMQKVNGDSDCRLLTDLPPYPWNHSKKFRAESRIQRELVAQSVPTRSIIGAPVPKMNESQRVWRGFIRLDDEPWIRGHTVGTTVLFPGAGMVSIVLEAAQQMLDPGKIARAFRLRDVSFSAAMALPEDQATEVIIQMKPQLVATSGSTPATWWEFTVSSCAGTDQLRDNCRGLITIDYEGSTSQQMAHENSQIVSGRIADYRQVLQECPATYAKDRFYKHMMKAAWRYGETFQGVENCHPGDGKTIFDVKLIDIGETFSKGQLDRPFLIHGATLDAVFQGWLGSTYKNGTFEFDKPFVPTKIGEMEISVDVPSEAGYMMPGLCRSHRSGFNELSADTIMFDKDLSRVILSVIDFRTSELEMDEASTEETAVEVDPAEITSKVRWDYALSLMEPCHLKDIMESIAAPDRLAEFIRMLLHENPAATIVEFIPQPDTLPNTYTSKLPPGTILPNQIKYAVTDDTEDVQSETAASGLFTIDALMDYASANEAAADIVIIPQAALLQDNYAKVLELLFKISNHNTAIMVATNTTDTTSPLKVKGFQLLHSIQGDPSLEVFAGLVDEQDKATNGIHKEEIILLLPSISSTAAEEFAEKVLLDLEGQGFSVSTQSLADTIDDSTFDGKTCVSLLEVEQPLLDRLSESDFQLIRKVVLTCQRILWITHGESPSLALVDGFSRCIMSEIEGVKFEVLHLSEPTGLQHGPRLASKIITSKPSDNEFRDKDGLLQVARIFQGLAENDNIRHHLHDDTRVVRLSDQEHPLRLTIGKPGLLDTLYFVNDERLSAPLADHEVEIQVKATGLNFRDVMASMALVPVKGLGQEASGIVLRTGRDATQLKPGDRVSTLDMGTHATVMRADHRVTVKIPDAMPFEEAAAVPVVHTTAYYALVRLAKLQRGQSVLIHAAAGGVGQAALQLSRHLGLVVYATVGSDDKRKLLTDKYQVSEDHIFNSRDASFAKGIMRVTGGRGVDCILNSLSGELLRVSWSCLATFGTFVEIGLRDITNNMLLDMRPFSKSTTFSFINMYALFEENPAALGEILQDVFKLLDRGTLQTPSPMTVYPISQVEDAFRIMQQGKHRGKLVLSFPDDAQAPVLHVAKNSLKLDSQATYLFAGGLGGLGRSLAKEFVNCGARNIAFISRSGDSTSEAKATINEITSQGAKVKAYAADISDEKAFLNAMDECSRDLPPIKGVVQMAMVLRDVVFEKMTYEEWTLPLKPKVQGSWNLHKYFDHERPLDFMVICSSSSGIYGYPSQAQYAAGNTYQDALAHYRRAQGLKAVSVNLGIMRDVGVLAEQGTSGNIKLWEEVLGIREPAFRALMKSLIKGQTDNNSDIPAQICTGLGTADIMATHGLAKPTYFQDPRFGPLAVTSLSAEASGDKQSTTMSISSQLSEASSKVKATEIITNALVGKVADILQMPQSEVDPGQPLYRYGVDSLVALEVRNWITREMKVNVALLEILAAVPMESFAGKLASTSKLVSVS</sequence>
<feature type="active site" description="Proton donor; for dehydratase activity" evidence="6">
    <location>
        <position position="1152"/>
    </location>
</feature>
<dbReference type="InterPro" id="IPR016039">
    <property type="entry name" value="Thiolase-like"/>
</dbReference>
<dbReference type="InterPro" id="IPR020806">
    <property type="entry name" value="PKS_PP-bd"/>
</dbReference>
<reference evidence="10" key="1">
    <citation type="submission" date="2013-05" db="EMBL/GenBank/DDBJ databases">
        <title>Draft genome sequences of six wheat associated Fusarium spp. isolates.</title>
        <authorList>
            <person name="Moolhuijzen P.M."/>
            <person name="Manners J.M."/>
            <person name="Wilcox S."/>
            <person name="Bellgard M.I."/>
            <person name="Gardiner D.M."/>
        </authorList>
    </citation>
    <scope>NUCLEOTIDE SEQUENCE</scope>
    <source>
        <strain evidence="10">CS3069</strain>
    </source>
</reference>
<protein>
    <submittedName>
        <fullName evidence="10">WGS project CBMI000000000 data, contig CS3069_c001340</fullName>
    </submittedName>
</protein>
<dbReference type="InterPro" id="IPR014030">
    <property type="entry name" value="Ketoacyl_synth_N"/>
</dbReference>
<dbReference type="GO" id="GO:0031177">
    <property type="term" value="F:phosphopantetheine binding"/>
    <property type="evidence" value="ECO:0007669"/>
    <property type="project" value="InterPro"/>
</dbReference>